<feature type="transmembrane region" description="Helical" evidence="1">
    <location>
        <begin position="75"/>
        <end position="95"/>
    </location>
</feature>
<keyword evidence="1" id="KW-0472">Membrane</keyword>
<evidence type="ECO:0000256" key="1">
    <source>
        <dbReference type="SAM" id="Phobius"/>
    </source>
</evidence>
<comment type="caution">
    <text evidence="2">The sequence shown here is derived from an EMBL/GenBank/DDBJ whole genome shotgun (WGS) entry which is preliminary data.</text>
</comment>
<dbReference type="Proteomes" id="UP000613582">
    <property type="component" value="Unassembled WGS sequence"/>
</dbReference>
<name>A0A8J2Y5C8_9PROT</name>
<evidence type="ECO:0008006" key="4">
    <source>
        <dbReference type="Google" id="ProtNLM"/>
    </source>
</evidence>
<reference evidence="2" key="2">
    <citation type="submission" date="2020-09" db="EMBL/GenBank/DDBJ databases">
        <authorList>
            <person name="Sun Q."/>
            <person name="Zhou Y."/>
        </authorList>
    </citation>
    <scope>NUCLEOTIDE SEQUENCE</scope>
    <source>
        <strain evidence="2">CGMCC 1.12921</strain>
    </source>
</reference>
<evidence type="ECO:0000313" key="2">
    <source>
        <dbReference type="EMBL" id="GGD11657.1"/>
    </source>
</evidence>
<proteinExistence type="predicted"/>
<reference evidence="2" key="1">
    <citation type="journal article" date="2014" name="Int. J. Syst. Evol. Microbiol.">
        <title>Complete genome sequence of Corynebacterium casei LMG S-19264T (=DSM 44701T), isolated from a smear-ripened cheese.</title>
        <authorList>
            <consortium name="US DOE Joint Genome Institute (JGI-PGF)"/>
            <person name="Walter F."/>
            <person name="Albersmeier A."/>
            <person name="Kalinowski J."/>
            <person name="Ruckert C."/>
        </authorList>
    </citation>
    <scope>NUCLEOTIDE SEQUENCE</scope>
    <source>
        <strain evidence="2">CGMCC 1.12921</strain>
    </source>
</reference>
<keyword evidence="1" id="KW-1133">Transmembrane helix</keyword>
<feature type="transmembrane region" description="Helical" evidence="1">
    <location>
        <begin position="107"/>
        <end position="127"/>
    </location>
</feature>
<accession>A0A8J2Y5C8</accession>
<sequence length="134" mass="14806">MRVGVWSSLVSSIMLIGIGAFWIFFHGAAEGAFSIPTTTPEAAKYARITAIFKAIGDILPAVFVLIALYKYQFRLAGYFHLVTLVLVILVDMLTWSAFVPDPSLRHILMHVPFAIPMIIAAICFLGLHKPDDDI</sequence>
<organism evidence="2 3">
    <name type="scientific">Aquisalinus flavus</name>
    <dbReference type="NCBI Taxonomy" id="1526572"/>
    <lineage>
        <taxon>Bacteria</taxon>
        <taxon>Pseudomonadati</taxon>
        <taxon>Pseudomonadota</taxon>
        <taxon>Alphaproteobacteria</taxon>
        <taxon>Parvularculales</taxon>
        <taxon>Parvularculaceae</taxon>
        <taxon>Aquisalinus</taxon>
    </lineage>
</organism>
<protein>
    <recommendedName>
        <fullName evidence="4">DUF4267 domain-containing protein</fullName>
    </recommendedName>
</protein>
<dbReference type="AlphaFoldDB" id="A0A8J2Y5C8"/>
<evidence type="ECO:0000313" key="3">
    <source>
        <dbReference type="Proteomes" id="UP000613582"/>
    </source>
</evidence>
<keyword evidence="1" id="KW-0812">Transmembrane</keyword>
<gene>
    <name evidence="2" type="ORF">GCM10011342_20600</name>
</gene>
<feature type="transmembrane region" description="Helical" evidence="1">
    <location>
        <begin position="5"/>
        <end position="25"/>
    </location>
</feature>
<keyword evidence="3" id="KW-1185">Reference proteome</keyword>
<dbReference type="EMBL" id="BMGH01000001">
    <property type="protein sequence ID" value="GGD11657.1"/>
    <property type="molecule type" value="Genomic_DNA"/>
</dbReference>
<feature type="transmembrane region" description="Helical" evidence="1">
    <location>
        <begin position="45"/>
        <end position="68"/>
    </location>
</feature>